<reference evidence="14" key="3">
    <citation type="submission" date="2025-09" db="UniProtKB">
        <authorList>
            <consortium name="Ensembl"/>
        </authorList>
    </citation>
    <scope>IDENTIFICATION</scope>
</reference>
<dbReference type="InterPro" id="IPR050569">
    <property type="entry name" value="TAAR"/>
</dbReference>
<evidence type="ECO:0000256" key="2">
    <source>
        <dbReference type="ARBA" id="ARBA00022475"/>
    </source>
</evidence>
<feature type="transmembrane region" description="Helical" evidence="12">
    <location>
        <begin position="99"/>
        <end position="121"/>
    </location>
</feature>
<sequence length="336" mass="38716">MNSETSYCYTDNNSCFKEMRAPEVSVILYAFSASTVLLTVFGNLVVIISFSHFRQLHTPSNLLVLSLAVADFMVGIFSMPFKLIQIIENCWYFGDTLCFIYFCISVLLTSVSVSNLVFIAIDRYIAVCDPLLYSSKITVPVIQMFIATSWAVSFLYNWVLIYFKGITFTYENVNICLGKCDVIYTETWGLVDLIATFILPCSVMVSLYIKIFIVAKRHLRIINSMSQQMVTKERNQCNMSKKSERKAAKTLGIAMAVFLLCWIPYYLCIIFDTYTRFSTPRIVFNAFTWLVFFNSGFNPIIYALFYSWFQKSFKLIMTLRICDPESSLVNLFPENH</sequence>
<feature type="domain" description="G-protein coupled receptors family 1 profile" evidence="13">
    <location>
        <begin position="42"/>
        <end position="302"/>
    </location>
</feature>
<keyword evidence="2" id="KW-1003">Cell membrane</keyword>
<evidence type="ECO:0000259" key="13">
    <source>
        <dbReference type="PROSITE" id="PS50262"/>
    </source>
</evidence>
<evidence type="ECO:0000256" key="8">
    <source>
        <dbReference type="ARBA" id="ARBA00023170"/>
    </source>
</evidence>
<protein>
    <submittedName>
        <fullName evidence="14">Trace amine-associated receptor 13c-like</fullName>
    </submittedName>
</protein>
<evidence type="ECO:0000256" key="5">
    <source>
        <dbReference type="ARBA" id="ARBA00023040"/>
    </source>
</evidence>
<keyword evidence="5 11" id="KW-0297">G-protein coupled receptor</keyword>
<keyword evidence="7" id="KW-1015">Disulfide bond</keyword>
<dbReference type="Gene3D" id="1.20.1070.10">
    <property type="entry name" value="Rhodopsin 7-helix transmembrane proteins"/>
    <property type="match status" value="1"/>
</dbReference>
<dbReference type="GO" id="GO:0001594">
    <property type="term" value="F:trace-amine receptor activity"/>
    <property type="evidence" value="ECO:0007669"/>
    <property type="project" value="InterPro"/>
</dbReference>
<feature type="transmembrane region" description="Helical" evidence="12">
    <location>
        <begin position="62"/>
        <end position="87"/>
    </location>
</feature>
<evidence type="ECO:0000256" key="11">
    <source>
        <dbReference type="RuleBase" id="RU000688"/>
    </source>
</evidence>
<proteinExistence type="inferred from homology"/>
<keyword evidence="4 12" id="KW-1133">Transmembrane helix</keyword>
<accession>A0A8C4RIT6</accession>
<dbReference type="Pfam" id="PF00001">
    <property type="entry name" value="7tm_1"/>
    <property type="match status" value="1"/>
</dbReference>
<dbReference type="InterPro" id="IPR009132">
    <property type="entry name" value="TAAR_fam"/>
</dbReference>
<feature type="transmembrane region" description="Helical" evidence="12">
    <location>
        <begin position="26"/>
        <end position="50"/>
    </location>
</feature>
<evidence type="ECO:0000256" key="12">
    <source>
        <dbReference type="SAM" id="Phobius"/>
    </source>
</evidence>
<dbReference type="FunFam" id="1.20.1070.10:FF:000030">
    <property type="entry name" value="trace amine-associated receptor 1"/>
    <property type="match status" value="1"/>
</dbReference>
<keyword evidence="8 11" id="KW-0675">Receptor</keyword>
<name>A0A8C4RIT6_ERPCA</name>
<dbReference type="PROSITE" id="PS00237">
    <property type="entry name" value="G_PROTEIN_RECEP_F1_1"/>
    <property type="match status" value="1"/>
</dbReference>
<dbReference type="SMART" id="SM01381">
    <property type="entry name" value="7TM_GPCR_Srsx"/>
    <property type="match status" value="1"/>
</dbReference>
<evidence type="ECO:0000256" key="7">
    <source>
        <dbReference type="ARBA" id="ARBA00023157"/>
    </source>
</evidence>
<comment type="similarity">
    <text evidence="11">Belongs to the G-protein coupled receptor 1 family.</text>
</comment>
<dbReference type="PANTHER" id="PTHR24249">
    <property type="entry name" value="HISTAMINE RECEPTOR-RELATED G-PROTEIN COUPLED RECEPTOR"/>
    <property type="match status" value="1"/>
</dbReference>
<evidence type="ECO:0000313" key="14">
    <source>
        <dbReference type="Ensembl" id="ENSECRP00000002578.1"/>
    </source>
</evidence>
<keyword evidence="10 11" id="KW-0807">Transducer</keyword>
<dbReference type="SUPFAM" id="SSF81321">
    <property type="entry name" value="Family A G protein-coupled receptor-like"/>
    <property type="match status" value="1"/>
</dbReference>
<dbReference type="InterPro" id="IPR017452">
    <property type="entry name" value="GPCR_Rhodpsn_7TM"/>
</dbReference>
<feature type="transmembrane region" description="Helical" evidence="12">
    <location>
        <begin position="286"/>
        <end position="309"/>
    </location>
</feature>
<dbReference type="Proteomes" id="UP000694620">
    <property type="component" value="Chromosome 3"/>
</dbReference>
<keyword evidence="9" id="KW-0325">Glycoprotein</keyword>
<dbReference type="PANTHER" id="PTHR24249:SF381">
    <property type="entry name" value="TRACE AMINE ASSOCIATED RECEPTOR 19P-RELATED"/>
    <property type="match status" value="1"/>
</dbReference>
<reference evidence="14" key="2">
    <citation type="submission" date="2025-08" db="UniProtKB">
        <authorList>
            <consortium name="Ensembl"/>
        </authorList>
    </citation>
    <scope>IDENTIFICATION</scope>
</reference>
<dbReference type="GO" id="GO:0005886">
    <property type="term" value="C:plasma membrane"/>
    <property type="evidence" value="ECO:0007669"/>
    <property type="project" value="UniProtKB-SubCell"/>
</dbReference>
<gene>
    <name evidence="14" type="primary">LOC114649435</name>
</gene>
<evidence type="ECO:0000256" key="1">
    <source>
        <dbReference type="ARBA" id="ARBA00004651"/>
    </source>
</evidence>
<keyword evidence="6 12" id="KW-0472">Membrane</keyword>
<keyword evidence="3 11" id="KW-0812">Transmembrane</keyword>
<reference evidence="14" key="1">
    <citation type="submission" date="2021-06" db="EMBL/GenBank/DDBJ databases">
        <authorList>
            <consortium name="Wellcome Sanger Institute Data Sharing"/>
        </authorList>
    </citation>
    <scope>NUCLEOTIDE SEQUENCE [LARGE SCALE GENOMIC DNA]</scope>
</reference>
<dbReference type="AlphaFoldDB" id="A0A8C4RIT6"/>
<feature type="transmembrane region" description="Helical" evidence="12">
    <location>
        <begin position="251"/>
        <end position="274"/>
    </location>
</feature>
<dbReference type="PROSITE" id="PS50262">
    <property type="entry name" value="G_PROTEIN_RECEP_F1_2"/>
    <property type="match status" value="1"/>
</dbReference>
<comment type="subcellular location">
    <subcellularLocation>
        <location evidence="1">Cell membrane</location>
        <topology evidence="1">Multi-pass membrane protein</topology>
    </subcellularLocation>
</comment>
<feature type="transmembrane region" description="Helical" evidence="12">
    <location>
        <begin position="193"/>
        <end position="215"/>
    </location>
</feature>
<dbReference type="CDD" id="cd15055">
    <property type="entry name" value="7tmA_TAARs"/>
    <property type="match status" value="1"/>
</dbReference>
<dbReference type="PRINTS" id="PR00237">
    <property type="entry name" value="GPCRRHODOPSN"/>
</dbReference>
<organism evidence="14 15">
    <name type="scientific">Erpetoichthys calabaricus</name>
    <name type="common">Rope fish</name>
    <name type="synonym">Calamoichthys calabaricus</name>
    <dbReference type="NCBI Taxonomy" id="27687"/>
    <lineage>
        <taxon>Eukaryota</taxon>
        <taxon>Metazoa</taxon>
        <taxon>Chordata</taxon>
        <taxon>Craniata</taxon>
        <taxon>Vertebrata</taxon>
        <taxon>Euteleostomi</taxon>
        <taxon>Actinopterygii</taxon>
        <taxon>Polypteriformes</taxon>
        <taxon>Polypteridae</taxon>
        <taxon>Erpetoichthys</taxon>
    </lineage>
</organism>
<dbReference type="GeneTree" id="ENSGT01120000271932"/>
<dbReference type="PRINTS" id="PR01830">
    <property type="entry name" value="TRACEAMINER"/>
</dbReference>
<evidence type="ECO:0000256" key="3">
    <source>
        <dbReference type="ARBA" id="ARBA00022692"/>
    </source>
</evidence>
<keyword evidence="15" id="KW-1185">Reference proteome</keyword>
<dbReference type="Ensembl" id="ENSECRT00000002617.1">
    <property type="protein sequence ID" value="ENSECRP00000002578.1"/>
    <property type="gene ID" value="ENSECRG00000001755.1"/>
</dbReference>
<evidence type="ECO:0000256" key="10">
    <source>
        <dbReference type="ARBA" id="ARBA00023224"/>
    </source>
</evidence>
<evidence type="ECO:0000256" key="9">
    <source>
        <dbReference type="ARBA" id="ARBA00023180"/>
    </source>
</evidence>
<evidence type="ECO:0000256" key="6">
    <source>
        <dbReference type="ARBA" id="ARBA00023136"/>
    </source>
</evidence>
<feature type="transmembrane region" description="Helical" evidence="12">
    <location>
        <begin position="141"/>
        <end position="163"/>
    </location>
</feature>
<evidence type="ECO:0000256" key="4">
    <source>
        <dbReference type="ARBA" id="ARBA00022989"/>
    </source>
</evidence>
<evidence type="ECO:0000313" key="15">
    <source>
        <dbReference type="Proteomes" id="UP000694620"/>
    </source>
</evidence>
<dbReference type="InterPro" id="IPR000276">
    <property type="entry name" value="GPCR_Rhodpsn"/>
</dbReference>